<reference evidence="2" key="2">
    <citation type="submission" date="2015-07" db="EMBL/GenBank/DDBJ databases">
        <authorList>
            <person name="Noorani M."/>
        </authorList>
    </citation>
    <scope>NUCLEOTIDE SEQUENCE</scope>
    <source>
        <strain evidence="2">Yugu1</strain>
    </source>
</reference>
<reference evidence="2" key="1">
    <citation type="journal article" date="2012" name="Nat. Biotechnol.">
        <title>Reference genome sequence of the model plant Setaria.</title>
        <authorList>
            <person name="Bennetzen J.L."/>
            <person name="Schmutz J."/>
            <person name="Wang H."/>
            <person name="Percifield R."/>
            <person name="Hawkins J."/>
            <person name="Pontaroli A.C."/>
            <person name="Estep M."/>
            <person name="Feng L."/>
            <person name="Vaughn J.N."/>
            <person name="Grimwood J."/>
            <person name="Jenkins J."/>
            <person name="Barry K."/>
            <person name="Lindquist E."/>
            <person name="Hellsten U."/>
            <person name="Deshpande S."/>
            <person name="Wang X."/>
            <person name="Wu X."/>
            <person name="Mitros T."/>
            <person name="Triplett J."/>
            <person name="Yang X."/>
            <person name="Ye C.Y."/>
            <person name="Mauro-Herrera M."/>
            <person name="Wang L."/>
            <person name="Li P."/>
            <person name="Sharma M."/>
            <person name="Sharma R."/>
            <person name="Ronald P.C."/>
            <person name="Panaud O."/>
            <person name="Kellogg E.A."/>
            <person name="Brutnell T.P."/>
            <person name="Doust A.N."/>
            <person name="Tuskan G.A."/>
            <person name="Rokhsar D."/>
            <person name="Devos K.M."/>
        </authorList>
    </citation>
    <scope>NUCLEOTIDE SEQUENCE [LARGE SCALE GENOMIC DNA]</scope>
    <source>
        <strain evidence="2">Yugu1</strain>
    </source>
</reference>
<keyword evidence="1" id="KW-0862">Zinc</keyword>
<comment type="function">
    <text evidence="1">Putative transcription activator involved in regulating light control of development.</text>
</comment>
<name>A0A368QT33_SETIT</name>
<evidence type="ECO:0000313" key="2">
    <source>
        <dbReference type="EMBL" id="RCV20984.1"/>
    </source>
</evidence>
<protein>
    <recommendedName>
        <fullName evidence="1">Protein FAR1-RELATED SEQUENCE</fullName>
    </recommendedName>
</protein>
<dbReference type="AlphaFoldDB" id="A0A368QT33"/>
<sequence>MTHIVKKWAKCYNKGKFCAGMTSTQRSESANNMLKNVVPRNSSMNRFVDNLNKLLYALYADEQTVERETKQNVRVKQRVWPVERHAMQVYTSK</sequence>
<feature type="non-terminal residue" evidence="2">
    <location>
        <position position="93"/>
    </location>
</feature>
<dbReference type="PANTHER" id="PTHR31669:SF307">
    <property type="entry name" value="PROTEIN FAR1-RELATED SEQUENCE"/>
    <property type="match status" value="1"/>
</dbReference>
<keyword evidence="1" id="KW-0479">Metal-binding</keyword>
<dbReference type="GO" id="GO:0008270">
    <property type="term" value="F:zinc ion binding"/>
    <property type="evidence" value="ECO:0007669"/>
    <property type="project" value="UniProtKB-UniRule"/>
</dbReference>
<dbReference type="PANTHER" id="PTHR31669">
    <property type="entry name" value="PROTEIN FAR1-RELATED SEQUENCE 10-RELATED"/>
    <property type="match status" value="1"/>
</dbReference>
<comment type="subcellular location">
    <subcellularLocation>
        <location evidence="1">Nucleus</location>
    </subcellularLocation>
</comment>
<comment type="similarity">
    <text evidence="1">Belongs to the FHY3/FAR1 family.</text>
</comment>
<dbReference type="EMBL" id="CM003531">
    <property type="protein sequence ID" value="RCV20984.1"/>
    <property type="molecule type" value="Genomic_DNA"/>
</dbReference>
<dbReference type="InterPro" id="IPR031052">
    <property type="entry name" value="FHY3/FAR1"/>
</dbReference>
<keyword evidence="1" id="KW-0539">Nucleus</keyword>
<accession>A0A368QT33</accession>
<dbReference type="OrthoDB" id="682414at2759"/>
<evidence type="ECO:0000256" key="1">
    <source>
        <dbReference type="RuleBase" id="RU367018"/>
    </source>
</evidence>
<dbReference type="GO" id="GO:0005634">
    <property type="term" value="C:nucleus"/>
    <property type="evidence" value="ECO:0007669"/>
    <property type="project" value="UniProtKB-SubCell"/>
</dbReference>
<organism evidence="2">
    <name type="scientific">Setaria italica</name>
    <name type="common">Foxtail millet</name>
    <name type="synonym">Panicum italicum</name>
    <dbReference type="NCBI Taxonomy" id="4555"/>
    <lineage>
        <taxon>Eukaryota</taxon>
        <taxon>Viridiplantae</taxon>
        <taxon>Streptophyta</taxon>
        <taxon>Embryophyta</taxon>
        <taxon>Tracheophyta</taxon>
        <taxon>Spermatophyta</taxon>
        <taxon>Magnoliopsida</taxon>
        <taxon>Liliopsida</taxon>
        <taxon>Poales</taxon>
        <taxon>Poaceae</taxon>
        <taxon>PACMAD clade</taxon>
        <taxon>Panicoideae</taxon>
        <taxon>Panicodae</taxon>
        <taxon>Paniceae</taxon>
        <taxon>Cenchrinae</taxon>
        <taxon>Setaria</taxon>
    </lineage>
</organism>
<dbReference type="GO" id="GO:0006355">
    <property type="term" value="P:regulation of DNA-templated transcription"/>
    <property type="evidence" value="ECO:0007669"/>
    <property type="project" value="UniProtKB-UniRule"/>
</dbReference>
<keyword evidence="1" id="KW-0863">Zinc-finger</keyword>
<proteinExistence type="inferred from homology"/>
<gene>
    <name evidence="2" type="ORF">SETIT_4G102500v2</name>
</gene>